<dbReference type="GO" id="GO:0016020">
    <property type="term" value="C:membrane"/>
    <property type="evidence" value="ECO:0007669"/>
    <property type="project" value="TreeGrafter"/>
</dbReference>
<evidence type="ECO:0000259" key="1">
    <source>
        <dbReference type="Pfam" id="PF19050"/>
    </source>
</evidence>
<dbReference type="Proteomes" id="UP001338582">
    <property type="component" value="Chromosome 1"/>
</dbReference>
<dbReference type="KEGG" id="asau:88171937"/>
<dbReference type="RefSeq" id="XP_062876013.1">
    <property type="nucleotide sequence ID" value="XM_063019943.1"/>
</dbReference>
<evidence type="ECO:0000313" key="2">
    <source>
        <dbReference type="EMBL" id="WPK23627.1"/>
    </source>
</evidence>
<accession>A0AAX4H4Y8</accession>
<dbReference type="PANTHER" id="PTHR46689">
    <property type="entry name" value="MEMBRANE PROTEIN, PUTATIVE-RELATED"/>
    <property type="match status" value="1"/>
</dbReference>
<dbReference type="InterPro" id="IPR043904">
    <property type="entry name" value="PhoD_2-like"/>
</dbReference>
<dbReference type="CDD" id="cd07389">
    <property type="entry name" value="MPP_PhoD"/>
    <property type="match status" value="1"/>
</dbReference>
<dbReference type="EMBL" id="CP138894">
    <property type="protein sequence ID" value="WPK23627.1"/>
    <property type="molecule type" value="Genomic_DNA"/>
</dbReference>
<reference evidence="2 3" key="1">
    <citation type="submission" date="2023-10" db="EMBL/GenBank/DDBJ databases">
        <title>Draft Genome Sequence of Candida saopaulonensis from a very Premature Infant with Sepsis.</title>
        <authorList>
            <person name="Ning Y."/>
            <person name="Dai R."/>
            <person name="Xiao M."/>
            <person name="Xu Y."/>
            <person name="Yan Q."/>
            <person name="Zhang L."/>
        </authorList>
    </citation>
    <scope>NUCLEOTIDE SEQUENCE [LARGE SCALE GENOMIC DNA]</scope>
    <source>
        <strain evidence="2 3">19XY460</strain>
    </source>
</reference>
<dbReference type="PANTHER" id="PTHR46689:SF1">
    <property type="entry name" value="PHOD-LIKE PHOSPHATASE DOMAIN-CONTAINING PROTEIN"/>
    <property type="match status" value="1"/>
</dbReference>
<name>A0AAX4H4Y8_9ASCO</name>
<sequence length="689" mass="78424">MTADWYDPIPFEDFLELNKQAVNGPVPEKVPGPVAVNGTNVVCGPILRLWGTLEEGAETYRASIMLVSEGKKPSIEYTIGPDVRSAEAKDLADGEFPGEMYHETKKGLMFWRFEVELDIEKYEQRVRYRVNGQANPAHQFFIPASEDSMNVMAYSCNGFSLGTDTTPWQLSLWLDVLRKHANRQHYHVMLGGGDQIYNDALKKDCKTLETWIHKKLSYQKRQVQVTPEIVEDLENYYLKSYLEWFGKGFYDASPPGTLQPLFPLAMAQIPTVSIWDDHDIIDGYGSYKHKTMELSVFVHIGAVAYKYYMLFQHQVSPDEPLHTKDPSWILSKSNGAFIKQKGHSTFMRLGRQISLLGLDCRTERQVHQIVPELTYKEVFKRLESEIANAPETKHLLVMLGVPILYPRLVWIEKILASRVLKPVRGLATRGLFSQGFINDFDGSAELLDDLNDHWCALLHKKERNFLVKSLLDFGAKHAVRITILSGDVHLGCFGRIKTRAHKHPGAHLRAKDKLDAEFNATEYPEHDPRLMFNVTSSAIVNPAPPNPMAALLDTRSIVHKFDKFTEEDVVPIFHINPDGSARDGHKFLNKRNWNDLILAKQSPLYKDKIGTVSKIPSAVLPKDVERASKMTPDDRNVKYPARSESLVTSIHFENDGNDPEATTMAYEVLIPDMCEKYILQKARVKHLHD</sequence>
<dbReference type="Gene3D" id="3.60.21.70">
    <property type="entry name" value="PhoD-like phosphatase"/>
    <property type="match status" value="1"/>
</dbReference>
<dbReference type="AlphaFoldDB" id="A0AAX4H4Y8"/>
<evidence type="ECO:0000313" key="3">
    <source>
        <dbReference type="Proteomes" id="UP001338582"/>
    </source>
</evidence>
<proteinExistence type="predicted"/>
<dbReference type="InterPro" id="IPR018946">
    <property type="entry name" value="PhoD-like_MPP"/>
</dbReference>
<dbReference type="InterPro" id="IPR038607">
    <property type="entry name" value="PhoD-like_sf"/>
</dbReference>
<feature type="domain" description="PhoD-like phosphatase" evidence="1">
    <location>
        <begin position="142"/>
        <end position="416"/>
    </location>
</feature>
<dbReference type="SUPFAM" id="SSF56300">
    <property type="entry name" value="Metallo-dependent phosphatases"/>
    <property type="match status" value="1"/>
</dbReference>
<dbReference type="GeneID" id="88171937"/>
<keyword evidence="3" id="KW-1185">Reference proteome</keyword>
<feature type="domain" description="PhoD-like phosphatase" evidence="1">
    <location>
        <begin position="429"/>
        <end position="597"/>
    </location>
</feature>
<organism evidence="2 3">
    <name type="scientific">Australozyma saopauloensis</name>
    <dbReference type="NCBI Taxonomy" id="291208"/>
    <lineage>
        <taxon>Eukaryota</taxon>
        <taxon>Fungi</taxon>
        <taxon>Dikarya</taxon>
        <taxon>Ascomycota</taxon>
        <taxon>Saccharomycotina</taxon>
        <taxon>Pichiomycetes</taxon>
        <taxon>Metschnikowiaceae</taxon>
        <taxon>Australozyma</taxon>
    </lineage>
</organism>
<gene>
    <name evidence="2" type="ORF">PUMCH_000869</name>
</gene>
<protein>
    <recommendedName>
        <fullName evidence="1">PhoD-like phosphatase domain-containing protein</fullName>
    </recommendedName>
</protein>
<dbReference type="Pfam" id="PF19050">
    <property type="entry name" value="PhoD_2"/>
    <property type="match status" value="2"/>
</dbReference>
<dbReference type="InterPro" id="IPR029052">
    <property type="entry name" value="Metallo-depent_PP-like"/>
</dbReference>